<keyword evidence="1" id="KW-0732">Signal</keyword>
<evidence type="ECO:0000256" key="1">
    <source>
        <dbReference type="SAM" id="SignalP"/>
    </source>
</evidence>
<reference evidence="3" key="1">
    <citation type="submission" date="2020-10" db="EMBL/GenBank/DDBJ databases">
        <authorList>
            <person name="Castelo-Branco R."/>
            <person name="Eusebio N."/>
            <person name="Adriana R."/>
            <person name="Vieira A."/>
            <person name="Brugerolle De Fraissinette N."/>
            <person name="Rezende De Castro R."/>
            <person name="Schneider M.P."/>
            <person name="Vasconcelos V."/>
            <person name="Leao P.N."/>
        </authorList>
    </citation>
    <scope>NUCLEOTIDE SEQUENCE</scope>
    <source>
        <strain evidence="3">LEGE 06105</strain>
    </source>
</reference>
<accession>A0A8J7FL34</accession>
<comment type="caution">
    <text evidence="3">The sequence shown here is derived from an EMBL/GenBank/DDBJ whole genome shotgun (WGS) entry which is preliminary data.</text>
</comment>
<organism evidence="3 4">
    <name type="scientific">Plectonema cf. radiosum LEGE 06105</name>
    <dbReference type="NCBI Taxonomy" id="945769"/>
    <lineage>
        <taxon>Bacteria</taxon>
        <taxon>Bacillati</taxon>
        <taxon>Cyanobacteriota</taxon>
        <taxon>Cyanophyceae</taxon>
        <taxon>Oscillatoriophycideae</taxon>
        <taxon>Oscillatoriales</taxon>
        <taxon>Microcoleaceae</taxon>
        <taxon>Plectonema</taxon>
    </lineage>
</organism>
<dbReference type="RefSeq" id="WP_193923669.1">
    <property type="nucleotide sequence ID" value="NZ_JADEWL010000105.1"/>
</dbReference>
<dbReference type="InterPro" id="IPR011050">
    <property type="entry name" value="Pectin_lyase_fold/virulence"/>
</dbReference>
<feature type="signal peptide" evidence="1">
    <location>
        <begin position="1"/>
        <end position="25"/>
    </location>
</feature>
<gene>
    <name evidence="3" type="ORF">IQ247_23250</name>
</gene>
<dbReference type="InterPro" id="IPR008638">
    <property type="entry name" value="FhaB/CdiA-like_TPS"/>
</dbReference>
<keyword evidence="4" id="KW-1185">Reference proteome</keyword>
<feature type="domain" description="Filamentous haemagglutinin FhaB/tRNA nuclease CdiA-like TPS" evidence="2">
    <location>
        <begin position="41"/>
        <end position="147"/>
    </location>
</feature>
<sequence>MKNQQNWLQLILCGFITVVSTPANAQITPDNTLNSESSRFTPNVQINGTSADKIDGGAARGSNLFHSFTDFNINDGQRVYFGNPTGIENILTRVTGTSASNIFGTLGVDGTANLFLLNPNGIVFGKNAQLDIRASFVGTTANAIQFGNQGFSATNPQAPPLLTVNPSALLFTQLSGSGITNQSQAPAGLNPAGENVTGLRVPDGKSLVLAGGDINIDGGSLRAYGGRIDLAGLAAPGNIGINVAGDTLSLSVPNDVARADISSRNAGEVNVRGADAGNIAINARNLSLAAESKVRAGIDTGLGTAQSQAGNIDINATGTTTLTDTSFIANVTQETSVGNGGDINLTTGSLEILSGSALNTSIFGQGDGGNINLNVANALTLAGLDKNGLFSAILSDVVSEAEGNGGNININAKTVSLTDGGVFASTAGKGNAGNIFISTDSVAMVNGGIYSRVDQGAIGNGGNININTGTVSATNGSELEASTSGQGNGGNIIVNARDRVSFDGKGEQINSRAIAGVRTGAVGNGGNIQVTTGTLLLSNEAFFSTSTQGTGDAGNLFISADSVSMVNGYIYNTVGRGAVGNGGNININAGTVSATNGSELEASTSGQGNGGNIMINARDRVSFDGKSEEIYSRAIAGVRTGAVGNSGEIQITTGTLSLSNGAFFSASTLGTGDAGNIIIDAGDTVELDGGYAQSNVFSGGGVGKGGDIQVTTGTLSLINGGQLSTNVSGQGEAGNITVDARDAINLDGIVGFSIAGIRSGLLTDAVGKGGDIRLTTGSLSVTNGAGLDTSTNGRGNAGNIVINARDTVTFEGVGGKNNLPSNASSTVVSNAVGNGGEIQVNASTLFLKNGGQIQANTFGQGNAGKITIDTRDLVSFEGNDSGAYTFGGNGNGGDIQVKTGTLSLTNGGQISAFARGNAGNITIDARDAVNLDGVGSSNGYSSEISTSLFDGTGKSGDIQIATGSLAVTNGAKLVSNTAGKGNGGNININARDTVKFDGVGSNNNSSGAYSAVELTGVGDAGNIKLTTGSLSLSNGGQINASTVGQGNAGDIDINARDAITVNGTGSNGVSSGVFSIVGQTAVGNGGNIRLTSNSLSLTDNTYLSTVTGGKGDAGNIFVQASDLVSLSNSFILSSIIPGAIGNSGSVDINTRNLTLTNGSQISAAVFREFGDLPGGRGKGGEIRVNASDSVILSGIGSTGNSSAIVALTERGASGDAGNITVTTGDFQIADGALVTAATFNDGNAGDVTINANNFAAVNGGQIVNITRSSGNAGSIRLNVKDSVTISGNDPNYNNRLALIEQEIKSNAPTDRVSDIVVTDSTSGLFANTSADSTGNGGGIFIDQSQITTIKDGGQISVSSAGTGNAGNISIQGDSLTLNNGTISAQTASSQGGNINLQLADFLLLRRGSQISTTAGTAQAGGNGGNITINTPFIVSLLLENNDITANAFSGKGGNVDINVRSIFGIEARSQLTPQSDITATSELGVQGQISIQQPDVQPTEGLVELPTEVLDASNQVAQNCPRGRNAKKPLGELIVSGRGGSLPPNSLQPLTGINKIRDLATLDGESSLTASSTPELLPTQNPIIEAQGWVKTPDGKVILVAQVPTATPNITTASAVCPVYK</sequence>
<feature type="chain" id="PRO_5035314000" evidence="1">
    <location>
        <begin position="26"/>
        <end position="1621"/>
    </location>
</feature>
<dbReference type="SUPFAM" id="SSF51126">
    <property type="entry name" value="Pectin lyase-like"/>
    <property type="match status" value="6"/>
</dbReference>
<name>A0A8J7FL34_9CYAN</name>
<dbReference type="Gene3D" id="2.160.20.10">
    <property type="entry name" value="Single-stranded right-handed beta-helix, Pectin lyase-like"/>
    <property type="match status" value="4"/>
</dbReference>
<dbReference type="InterPro" id="IPR012334">
    <property type="entry name" value="Pectin_lyas_fold"/>
</dbReference>
<dbReference type="SMART" id="SM00912">
    <property type="entry name" value="Haemagg_act"/>
    <property type="match status" value="1"/>
</dbReference>
<protein>
    <submittedName>
        <fullName evidence="3">Filamentous hemagglutinin N-terminal domain-containing protein</fullName>
    </submittedName>
</protein>
<dbReference type="Pfam" id="PF05860">
    <property type="entry name" value="TPS"/>
    <property type="match status" value="1"/>
</dbReference>
<evidence type="ECO:0000313" key="4">
    <source>
        <dbReference type="Proteomes" id="UP000620559"/>
    </source>
</evidence>
<evidence type="ECO:0000313" key="3">
    <source>
        <dbReference type="EMBL" id="MBE9215546.1"/>
    </source>
</evidence>
<dbReference type="EMBL" id="JADEWL010000105">
    <property type="protein sequence ID" value="MBE9215546.1"/>
    <property type="molecule type" value="Genomic_DNA"/>
</dbReference>
<dbReference type="NCBIfam" id="TIGR01901">
    <property type="entry name" value="adhes_NPXG"/>
    <property type="match status" value="1"/>
</dbReference>
<dbReference type="Proteomes" id="UP000620559">
    <property type="component" value="Unassembled WGS sequence"/>
</dbReference>
<proteinExistence type="predicted"/>
<evidence type="ECO:0000259" key="2">
    <source>
        <dbReference type="SMART" id="SM00912"/>
    </source>
</evidence>